<dbReference type="HOGENOM" id="CLU_405598_0_0_1"/>
<evidence type="ECO:0000313" key="3">
    <source>
        <dbReference type="EMBL" id="EDW69354.1"/>
    </source>
</evidence>
<dbReference type="KEGG" id="dvi:6622584"/>
<evidence type="ECO:0000256" key="1">
    <source>
        <dbReference type="SAM" id="Coils"/>
    </source>
</evidence>
<name>B4LG46_DROVI</name>
<dbReference type="FunCoup" id="B4LG46">
    <property type="interactions" value="14"/>
</dbReference>
<dbReference type="STRING" id="7244.B4LG46"/>
<protein>
    <recommendedName>
        <fullName evidence="5">Coiled-coil domain-containing protein 13</fullName>
    </recommendedName>
</protein>
<dbReference type="SMR" id="B4LG46"/>
<feature type="compositionally biased region" description="Basic and acidic residues" evidence="2">
    <location>
        <begin position="31"/>
        <end position="41"/>
    </location>
</feature>
<gene>
    <name evidence="3" type="primary">Dvir\GJ13195</name>
    <name evidence="3" type="ORF">Dvir_GJ13195</name>
</gene>
<accession>B4LG46</accession>
<dbReference type="InParanoid" id="B4LG46"/>
<dbReference type="OMA" id="VNINTMN"/>
<keyword evidence="4" id="KW-1185">Reference proteome</keyword>
<dbReference type="AlphaFoldDB" id="B4LG46"/>
<reference evidence="3 4" key="1">
    <citation type="journal article" date="2007" name="Nature">
        <title>Evolution of genes and genomes on the Drosophila phylogeny.</title>
        <authorList>
            <consortium name="Drosophila 12 Genomes Consortium"/>
            <person name="Clark A.G."/>
            <person name="Eisen M.B."/>
            <person name="Smith D.R."/>
            <person name="Bergman C.M."/>
            <person name="Oliver B."/>
            <person name="Markow T.A."/>
            <person name="Kaufman T.C."/>
            <person name="Kellis M."/>
            <person name="Gelbart W."/>
            <person name="Iyer V.N."/>
            <person name="Pollard D.A."/>
            <person name="Sackton T.B."/>
            <person name="Larracuente A.M."/>
            <person name="Singh N.D."/>
            <person name="Abad J.P."/>
            <person name="Abt D.N."/>
            <person name="Adryan B."/>
            <person name="Aguade M."/>
            <person name="Akashi H."/>
            <person name="Anderson W.W."/>
            <person name="Aquadro C.F."/>
            <person name="Ardell D.H."/>
            <person name="Arguello R."/>
            <person name="Artieri C.G."/>
            <person name="Barbash D.A."/>
            <person name="Barker D."/>
            <person name="Barsanti P."/>
            <person name="Batterham P."/>
            <person name="Batzoglou S."/>
            <person name="Begun D."/>
            <person name="Bhutkar A."/>
            <person name="Blanco E."/>
            <person name="Bosak S.A."/>
            <person name="Bradley R.K."/>
            <person name="Brand A.D."/>
            <person name="Brent M.R."/>
            <person name="Brooks A.N."/>
            <person name="Brown R.H."/>
            <person name="Butlin R.K."/>
            <person name="Caggese C."/>
            <person name="Calvi B.R."/>
            <person name="Bernardo de Carvalho A."/>
            <person name="Caspi A."/>
            <person name="Castrezana S."/>
            <person name="Celniker S.E."/>
            <person name="Chang J.L."/>
            <person name="Chapple C."/>
            <person name="Chatterji S."/>
            <person name="Chinwalla A."/>
            <person name="Civetta A."/>
            <person name="Clifton S.W."/>
            <person name="Comeron J.M."/>
            <person name="Costello J.C."/>
            <person name="Coyne J.A."/>
            <person name="Daub J."/>
            <person name="David R.G."/>
            <person name="Delcher A.L."/>
            <person name="Delehaunty K."/>
            <person name="Do C.B."/>
            <person name="Ebling H."/>
            <person name="Edwards K."/>
            <person name="Eickbush T."/>
            <person name="Evans J.D."/>
            <person name="Filipski A."/>
            <person name="Findeiss S."/>
            <person name="Freyhult E."/>
            <person name="Fulton L."/>
            <person name="Fulton R."/>
            <person name="Garcia A.C."/>
            <person name="Gardiner A."/>
            <person name="Garfield D.A."/>
            <person name="Garvin B.E."/>
            <person name="Gibson G."/>
            <person name="Gilbert D."/>
            <person name="Gnerre S."/>
            <person name="Godfrey J."/>
            <person name="Good R."/>
            <person name="Gotea V."/>
            <person name="Gravely B."/>
            <person name="Greenberg A.J."/>
            <person name="Griffiths-Jones S."/>
            <person name="Gross S."/>
            <person name="Guigo R."/>
            <person name="Gustafson E.A."/>
            <person name="Haerty W."/>
            <person name="Hahn M.W."/>
            <person name="Halligan D.L."/>
            <person name="Halpern A.L."/>
            <person name="Halter G.M."/>
            <person name="Han M.V."/>
            <person name="Heger A."/>
            <person name="Hillier L."/>
            <person name="Hinrichs A.S."/>
            <person name="Holmes I."/>
            <person name="Hoskins R.A."/>
            <person name="Hubisz M.J."/>
            <person name="Hultmark D."/>
            <person name="Huntley M.A."/>
            <person name="Jaffe D.B."/>
            <person name="Jagadeeshan S."/>
            <person name="Jeck W.R."/>
            <person name="Johnson J."/>
            <person name="Jones C.D."/>
            <person name="Jordan W.C."/>
            <person name="Karpen G.H."/>
            <person name="Kataoka E."/>
            <person name="Keightley P.D."/>
            <person name="Kheradpour P."/>
            <person name="Kirkness E.F."/>
            <person name="Koerich L.B."/>
            <person name="Kristiansen K."/>
            <person name="Kudrna D."/>
            <person name="Kulathinal R.J."/>
            <person name="Kumar S."/>
            <person name="Kwok R."/>
            <person name="Lander E."/>
            <person name="Langley C.H."/>
            <person name="Lapoint R."/>
            <person name="Lazzaro B.P."/>
            <person name="Lee S.J."/>
            <person name="Levesque L."/>
            <person name="Li R."/>
            <person name="Lin C.F."/>
            <person name="Lin M.F."/>
            <person name="Lindblad-Toh K."/>
            <person name="Llopart A."/>
            <person name="Long M."/>
            <person name="Low L."/>
            <person name="Lozovsky E."/>
            <person name="Lu J."/>
            <person name="Luo M."/>
            <person name="Machado C.A."/>
            <person name="Makalowski W."/>
            <person name="Marzo M."/>
            <person name="Matsuda M."/>
            <person name="Matzkin L."/>
            <person name="McAllister B."/>
            <person name="McBride C.S."/>
            <person name="McKernan B."/>
            <person name="McKernan K."/>
            <person name="Mendez-Lago M."/>
            <person name="Minx P."/>
            <person name="Mollenhauer M.U."/>
            <person name="Montooth K."/>
            <person name="Mount S.M."/>
            <person name="Mu X."/>
            <person name="Myers E."/>
            <person name="Negre B."/>
            <person name="Newfeld S."/>
            <person name="Nielsen R."/>
            <person name="Noor M.A."/>
            <person name="O'Grady P."/>
            <person name="Pachter L."/>
            <person name="Papaceit M."/>
            <person name="Parisi M.J."/>
            <person name="Parisi M."/>
            <person name="Parts L."/>
            <person name="Pedersen J.S."/>
            <person name="Pesole G."/>
            <person name="Phillippy A.M."/>
            <person name="Ponting C.P."/>
            <person name="Pop M."/>
            <person name="Porcelli D."/>
            <person name="Powell J.R."/>
            <person name="Prohaska S."/>
            <person name="Pruitt K."/>
            <person name="Puig M."/>
            <person name="Quesneville H."/>
            <person name="Ram K.R."/>
            <person name="Rand D."/>
            <person name="Rasmussen M.D."/>
            <person name="Reed L.K."/>
            <person name="Reenan R."/>
            <person name="Reily A."/>
            <person name="Remington K.A."/>
            <person name="Rieger T.T."/>
            <person name="Ritchie M.G."/>
            <person name="Robin C."/>
            <person name="Rogers Y.H."/>
            <person name="Rohde C."/>
            <person name="Rozas J."/>
            <person name="Rubenfield M.J."/>
            <person name="Ruiz A."/>
            <person name="Russo S."/>
            <person name="Salzberg S.L."/>
            <person name="Sanchez-Gracia A."/>
            <person name="Saranga D.J."/>
            <person name="Sato H."/>
            <person name="Schaeffer S.W."/>
            <person name="Schatz M.C."/>
            <person name="Schlenke T."/>
            <person name="Schwartz R."/>
            <person name="Segarra C."/>
            <person name="Singh R.S."/>
            <person name="Sirot L."/>
            <person name="Sirota M."/>
            <person name="Sisneros N.B."/>
            <person name="Smith C.D."/>
            <person name="Smith T.F."/>
            <person name="Spieth J."/>
            <person name="Stage D.E."/>
            <person name="Stark A."/>
            <person name="Stephan W."/>
            <person name="Strausberg R.L."/>
            <person name="Strempel S."/>
            <person name="Sturgill D."/>
            <person name="Sutton G."/>
            <person name="Sutton G.G."/>
            <person name="Tao W."/>
            <person name="Teichmann S."/>
            <person name="Tobari Y.N."/>
            <person name="Tomimura Y."/>
            <person name="Tsolas J.M."/>
            <person name="Valente V.L."/>
            <person name="Venter E."/>
            <person name="Venter J.C."/>
            <person name="Vicario S."/>
            <person name="Vieira F.G."/>
            <person name="Vilella A.J."/>
            <person name="Villasante A."/>
            <person name="Walenz B."/>
            <person name="Wang J."/>
            <person name="Wasserman M."/>
            <person name="Watts T."/>
            <person name="Wilson D."/>
            <person name="Wilson R.K."/>
            <person name="Wing R.A."/>
            <person name="Wolfner M.F."/>
            <person name="Wong A."/>
            <person name="Wong G.K."/>
            <person name="Wu C.I."/>
            <person name="Wu G."/>
            <person name="Yamamoto D."/>
            <person name="Yang H.P."/>
            <person name="Yang S.P."/>
            <person name="Yorke J.A."/>
            <person name="Yoshida K."/>
            <person name="Zdobnov E."/>
            <person name="Zhang P."/>
            <person name="Zhang Y."/>
            <person name="Zimin A.V."/>
            <person name="Baldwin J."/>
            <person name="Abdouelleil A."/>
            <person name="Abdulkadir J."/>
            <person name="Abebe A."/>
            <person name="Abera B."/>
            <person name="Abreu J."/>
            <person name="Acer S.C."/>
            <person name="Aftuck L."/>
            <person name="Alexander A."/>
            <person name="An P."/>
            <person name="Anderson E."/>
            <person name="Anderson S."/>
            <person name="Arachi H."/>
            <person name="Azer M."/>
            <person name="Bachantsang P."/>
            <person name="Barry A."/>
            <person name="Bayul T."/>
            <person name="Berlin A."/>
            <person name="Bessette D."/>
            <person name="Bloom T."/>
            <person name="Blye J."/>
            <person name="Boguslavskiy L."/>
            <person name="Bonnet C."/>
            <person name="Boukhgalter B."/>
            <person name="Bourzgui I."/>
            <person name="Brown A."/>
            <person name="Cahill P."/>
            <person name="Channer S."/>
            <person name="Cheshatsang Y."/>
            <person name="Chuda L."/>
            <person name="Citroen M."/>
            <person name="Collymore A."/>
            <person name="Cooke P."/>
            <person name="Costello M."/>
            <person name="D'Aco K."/>
            <person name="Daza R."/>
            <person name="De Haan G."/>
            <person name="DeGray S."/>
            <person name="DeMaso C."/>
            <person name="Dhargay N."/>
            <person name="Dooley K."/>
            <person name="Dooley E."/>
            <person name="Doricent M."/>
            <person name="Dorje P."/>
            <person name="Dorjee K."/>
            <person name="Dupes A."/>
            <person name="Elong R."/>
            <person name="Falk J."/>
            <person name="Farina A."/>
            <person name="Faro S."/>
            <person name="Ferguson D."/>
            <person name="Fisher S."/>
            <person name="Foley C.D."/>
            <person name="Franke A."/>
            <person name="Friedrich D."/>
            <person name="Gadbois L."/>
            <person name="Gearin G."/>
            <person name="Gearin C.R."/>
            <person name="Giannoukos G."/>
            <person name="Goode T."/>
            <person name="Graham J."/>
            <person name="Grandbois E."/>
            <person name="Grewal S."/>
            <person name="Gyaltsen K."/>
            <person name="Hafez N."/>
            <person name="Hagos B."/>
            <person name="Hall J."/>
            <person name="Henson C."/>
            <person name="Hollinger A."/>
            <person name="Honan T."/>
            <person name="Huard M.D."/>
            <person name="Hughes L."/>
            <person name="Hurhula B."/>
            <person name="Husby M.E."/>
            <person name="Kamat A."/>
            <person name="Kanga B."/>
            <person name="Kashin S."/>
            <person name="Khazanovich D."/>
            <person name="Kisner P."/>
            <person name="Lance K."/>
            <person name="Lara M."/>
            <person name="Lee W."/>
            <person name="Lennon N."/>
            <person name="Letendre F."/>
            <person name="LeVine R."/>
            <person name="Lipovsky A."/>
            <person name="Liu X."/>
            <person name="Liu J."/>
            <person name="Liu S."/>
            <person name="Lokyitsang T."/>
            <person name="Lokyitsang Y."/>
            <person name="Lubonja R."/>
            <person name="Lui A."/>
            <person name="MacDonald P."/>
            <person name="Magnisalis V."/>
            <person name="Maru K."/>
            <person name="Matthews C."/>
            <person name="McCusker W."/>
            <person name="McDonough S."/>
            <person name="Mehta T."/>
            <person name="Meldrim J."/>
            <person name="Meneus L."/>
            <person name="Mihai O."/>
            <person name="Mihalev A."/>
            <person name="Mihova T."/>
            <person name="Mittelman R."/>
            <person name="Mlenga V."/>
            <person name="Montmayeur A."/>
            <person name="Mulrain L."/>
            <person name="Navidi A."/>
            <person name="Naylor J."/>
            <person name="Negash T."/>
            <person name="Nguyen T."/>
            <person name="Nguyen N."/>
            <person name="Nicol R."/>
            <person name="Norbu C."/>
            <person name="Norbu N."/>
            <person name="Novod N."/>
            <person name="O'Neill B."/>
            <person name="Osman S."/>
            <person name="Markiewicz E."/>
            <person name="Oyono O.L."/>
            <person name="Patti C."/>
            <person name="Phunkhang P."/>
            <person name="Pierre F."/>
            <person name="Priest M."/>
            <person name="Raghuraman S."/>
            <person name="Rege F."/>
            <person name="Reyes R."/>
            <person name="Rise C."/>
            <person name="Rogov P."/>
            <person name="Ross K."/>
            <person name="Ryan E."/>
            <person name="Settipalli S."/>
            <person name="Shea T."/>
            <person name="Sherpa N."/>
            <person name="Shi L."/>
            <person name="Shih D."/>
            <person name="Sparrow T."/>
            <person name="Spaulding J."/>
            <person name="Stalker J."/>
            <person name="Stange-Thomann N."/>
            <person name="Stavropoulos S."/>
            <person name="Stone C."/>
            <person name="Strader C."/>
            <person name="Tesfaye S."/>
            <person name="Thomson T."/>
            <person name="Thoulutsang Y."/>
            <person name="Thoulutsang D."/>
            <person name="Topham K."/>
            <person name="Topping I."/>
            <person name="Tsamla T."/>
            <person name="Vassiliev H."/>
            <person name="Vo A."/>
            <person name="Wangchuk T."/>
            <person name="Wangdi T."/>
            <person name="Weiand M."/>
            <person name="Wilkinson J."/>
            <person name="Wilson A."/>
            <person name="Yadav S."/>
            <person name="Young G."/>
            <person name="Yu Q."/>
            <person name="Zembek L."/>
            <person name="Zhong D."/>
            <person name="Zimmer A."/>
            <person name="Zwirko Z."/>
            <person name="Jaffe D.B."/>
            <person name="Alvarez P."/>
            <person name="Brockman W."/>
            <person name="Butler J."/>
            <person name="Chin C."/>
            <person name="Gnerre S."/>
            <person name="Grabherr M."/>
            <person name="Kleber M."/>
            <person name="Mauceli E."/>
            <person name="MacCallum I."/>
        </authorList>
    </citation>
    <scope>NUCLEOTIDE SEQUENCE [LARGE SCALE GENOMIC DNA]</scope>
    <source>
        <strain evidence="4">Tucson 15010-1051.87</strain>
    </source>
</reference>
<feature type="coiled-coil region" evidence="1">
    <location>
        <begin position="612"/>
        <end position="639"/>
    </location>
</feature>
<feature type="coiled-coil region" evidence="1">
    <location>
        <begin position="79"/>
        <end position="215"/>
    </location>
</feature>
<evidence type="ECO:0000313" key="4">
    <source>
        <dbReference type="Proteomes" id="UP000008792"/>
    </source>
</evidence>
<evidence type="ECO:0000256" key="2">
    <source>
        <dbReference type="SAM" id="MobiDB-lite"/>
    </source>
</evidence>
<dbReference type="eggNOG" id="ENOG502QSV1">
    <property type="taxonomic scope" value="Eukaryota"/>
</dbReference>
<organism evidence="3 4">
    <name type="scientific">Drosophila virilis</name>
    <name type="common">Fruit fly</name>
    <dbReference type="NCBI Taxonomy" id="7244"/>
    <lineage>
        <taxon>Eukaryota</taxon>
        <taxon>Metazoa</taxon>
        <taxon>Ecdysozoa</taxon>
        <taxon>Arthropoda</taxon>
        <taxon>Hexapoda</taxon>
        <taxon>Insecta</taxon>
        <taxon>Pterygota</taxon>
        <taxon>Neoptera</taxon>
        <taxon>Endopterygota</taxon>
        <taxon>Diptera</taxon>
        <taxon>Brachycera</taxon>
        <taxon>Muscomorpha</taxon>
        <taxon>Ephydroidea</taxon>
        <taxon>Drosophilidae</taxon>
        <taxon>Drosophila</taxon>
    </lineage>
</organism>
<feature type="region of interest" description="Disordered" evidence="2">
    <location>
        <begin position="665"/>
        <end position="689"/>
    </location>
</feature>
<dbReference type="PhylomeDB" id="B4LG46"/>
<feature type="region of interest" description="Disordered" evidence="2">
    <location>
        <begin position="31"/>
        <end position="52"/>
    </location>
</feature>
<evidence type="ECO:0008006" key="5">
    <source>
        <dbReference type="Google" id="ProtNLM"/>
    </source>
</evidence>
<proteinExistence type="predicted"/>
<feature type="coiled-coil region" evidence="1">
    <location>
        <begin position="347"/>
        <end position="455"/>
    </location>
</feature>
<dbReference type="EMBL" id="CH940647">
    <property type="protein sequence ID" value="EDW69354.1"/>
    <property type="molecule type" value="Genomic_DNA"/>
</dbReference>
<sequence>MDILPEDGSDQDIKEVKEGKEVKVKEIKEVKEDNEVGEARKPARRKHEHDKSEMHVVVGTTAVRPKPVKVEGKKLRKKLLEFEQENQTLAKTITDKNQEISALKRSVDSLNEVLNSVPIDELRCNSSIAGSKILELSKKNRQMRAELEQLKNRVSKKDLQIEKLEKELKTNEEKLSVNGELLKKGSASDELHAKINSMQQKLFETRNKNTELQNQLKLAHKCLQHEVGETVNINILANNLNQANWRGRAQQILSLQQKLQELKARLDTYENGYSDRADYMPIPLGSELDLGSTSNSIKLTPRSVKLMNSPGRHSSSVSLGAGDGGGATFDRFTPGVRKSEILHRAKVETLEKEITALQAQLDEQRNRTLALKVRNKTLNDEMLKYKMRSTELEEQSDCSGLNVSTMNEKLNRQRNQYESRLEDLRNDVIRITEDRDIAKRQMEELSGMNLELETELKQKDCCLQGLQDVIKKLETDLRALTGGFLFSCREFRKEEFVGILDALEVEKNQMMLLNKTLDERLEAERVKNDASADQIAKQKTRISRMEAKIRELEKELDVQADRKKRSQRITEYANALGRTPLTGSISSFSFDNQSQCPSVTSLNSLVGAEPKIEDMKNQLELANEKIAMLTEKLEYISAEKRADAKFFEETMLNSKNIILDTILGSRDAGRTQADPKSEPVRELPNNDSA</sequence>
<feature type="compositionally biased region" description="Basic and acidic residues" evidence="2">
    <location>
        <begin position="667"/>
        <end position="681"/>
    </location>
</feature>
<keyword evidence="1" id="KW-0175">Coiled coil</keyword>
<feature type="coiled-coil region" evidence="1">
    <location>
        <begin position="500"/>
        <end position="569"/>
    </location>
</feature>
<dbReference type="GO" id="GO:0031122">
    <property type="term" value="P:cytoplasmic microtubule organization"/>
    <property type="evidence" value="ECO:0007669"/>
    <property type="project" value="TreeGrafter"/>
</dbReference>
<dbReference type="OrthoDB" id="10070368at2759"/>
<dbReference type="PANTHER" id="PTHR31935">
    <property type="entry name" value="COILED-COIL DOMAIN-CONTAINING PROTEIN 13"/>
    <property type="match status" value="1"/>
</dbReference>
<dbReference type="InterPro" id="IPR038929">
    <property type="entry name" value="CCDC13"/>
</dbReference>
<dbReference type="PANTHER" id="PTHR31935:SF1">
    <property type="entry name" value="COILED-COIL DOMAIN-CONTAINING PROTEIN 13"/>
    <property type="match status" value="1"/>
</dbReference>
<dbReference type="GO" id="GO:0034451">
    <property type="term" value="C:centriolar satellite"/>
    <property type="evidence" value="ECO:0007669"/>
    <property type="project" value="TreeGrafter"/>
</dbReference>
<dbReference type="GO" id="GO:1905515">
    <property type="term" value="P:non-motile cilium assembly"/>
    <property type="evidence" value="ECO:0007669"/>
    <property type="project" value="TreeGrafter"/>
</dbReference>
<dbReference type="Proteomes" id="UP000008792">
    <property type="component" value="Unassembled WGS sequence"/>
</dbReference>